<comment type="caution">
    <text evidence="1">The sequence shown here is derived from an EMBL/GenBank/DDBJ whole genome shotgun (WGS) entry which is preliminary data.</text>
</comment>
<reference evidence="1" key="1">
    <citation type="journal article" date="2021" name="Nat. Commun.">
        <title>Genetic determinants of endophytism in the Arabidopsis root mycobiome.</title>
        <authorList>
            <person name="Mesny F."/>
            <person name="Miyauchi S."/>
            <person name="Thiergart T."/>
            <person name="Pickel B."/>
            <person name="Atanasova L."/>
            <person name="Karlsson M."/>
            <person name="Huettel B."/>
            <person name="Barry K.W."/>
            <person name="Haridas S."/>
            <person name="Chen C."/>
            <person name="Bauer D."/>
            <person name="Andreopoulos W."/>
            <person name="Pangilinan J."/>
            <person name="LaButti K."/>
            <person name="Riley R."/>
            <person name="Lipzen A."/>
            <person name="Clum A."/>
            <person name="Drula E."/>
            <person name="Henrissat B."/>
            <person name="Kohler A."/>
            <person name="Grigoriev I.V."/>
            <person name="Martin F.M."/>
            <person name="Hacquard S."/>
        </authorList>
    </citation>
    <scope>NUCLEOTIDE SEQUENCE</scope>
    <source>
        <strain evidence="1">MPI-SDFR-AT-0117</strain>
    </source>
</reference>
<gene>
    <name evidence="1" type="ORF">F5X68DRAFT_218784</name>
</gene>
<organism evidence="1 2">
    <name type="scientific">Plectosphaerella plurivora</name>
    <dbReference type="NCBI Taxonomy" id="936078"/>
    <lineage>
        <taxon>Eukaryota</taxon>
        <taxon>Fungi</taxon>
        <taxon>Dikarya</taxon>
        <taxon>Ascomycota</taxon>
        <taxon>Pezizomycotina</taxon>
        <taxon>Sordariomycetes</taxon>
        <taxon>Hypocreomycetidae</taxon>
        <taxon>Glomerellales</taxon>
        <taxon>Plectosphaerellaceae</taxon>
        <taxon>Plectosphaerella</taxon>
    </lineage>
</organism>
<name>A0A9P9A674_9PEZI</name>
<sequence length="97" mass="10792">MTRRHASAILTQLSRLFGLARMLPELGPIDLRHASSPRYHLGLFAKGGIRRINTAACRFLATEKPSCHSSRKIHANRSVTGVWCLVRGVRQACWAPS</sequence>
<dbReference type="Proteomes" id="UP000770015">
    <property type="component" value="Unassembled WGS sequence"/>
</dbReference>
<evidence type="ECO:0000313" key="1">
    <source>
        <dbReference type="EMBL" id="KAH6661785.1"/>
    </source>
</evidence>
<keyword evidence="2" id="KW-1185">Reference proteome</keyword>
<evidence type="ECO:0000313" key="2">
    <source>
        <dbReference type="Proteomes" id="UP000770015"/>
    </source>
</evidence>
<dbReference type="AlphaFoldDB" id="A0A9P9A674"/>
<accession>A0A9P9A674</accession>
<proteinExistence type="predicted"/>
<protein>
    <submittedName>
        <fullName evidence="1">Uncharacterized protein</fullName>
    </submittedName>
</protein>
<dbReference type="EMBL" id="JAGSXJ010000049">
    <property type="protein sequence ID" value="KAH6661785.1"/>
    <property type="molecule type" value="Genomic_DNA"/>
</dbReference>